<proteinExistence type="predicted"/>
<reference evidence="1 3" key="2">
    <citation type="journal article" date="2018" name="Plant J.">
        <title>The Physcomitrella patens chromosome-scale assembly reveals moss genome structure and evolution.</title>
        <authorList>
            <person name="Lang D."/>
            <person name="Ullrich K.K."/>
            <person name="Murat F."/>
            <person name="Fuchs J."/>
            <person name="Jenkins J."/>
            <person name="Haas F.B."/>
            <person name="Piednoel M."/>
            <person name="Gundlach H."/>
            <person name="Van Bel M."/>
            <person name="Meyberg R."/>
            <person name="Vives C."/>
            <person name="Morata J."/>
            <person name="Symeonidi A."/>
            <person name="Hiss M."/>
            <person name="Muchero W."/>
            <person name="Kamisugi Y."/>
            <person name="Saleh O."/>
            <person name="Blanc G."/>
            <person name="Decker E.L."/>
            <person name="van Gessel N."/>
            <person name="Grimwood J."/>
            <person name="Hayes R.D."/>
            <person name="Graham S.W."/>
            <person name="Gunter L.E."/>
            <person name="McDaniel S.F."/>
            <person name="Hoernstein S.N.W."/>
            <person name="Larsson A."/>
            <person name="Li F.W."/>
            <person name="Perroud P.F."/>
            <person name="Phillips J."/>
            <person name="Ranjan P."/>
            <person name="Rokshar D.S."/>
            <person name="Rothfels C.J."/>
            <person name="Schneider L."/>
            <person name="Shu S."/>
            <person name="Stevenson D.W."/>
            <person name="Thummler F."/>
            <person name="Tillich M."/>
            <person name="Villarreal Aguilar J.C."/>
            <person name="Widiez T."/>
            <person name="Wong G.K."/>
            <person name="Wymore A."/>
            <person name="Zhang Y."/>
            <person name="Zimmer A.D."/>
            <person name="Quatrano R.S."/>
            <person name="Mayer K.F.X."/>
            <person name="Goodstein D."/>
            <person name="Casacuberta J.M."/>
            <person name="Vandepoele K."/>
            <person name="Reski R."/>
            <person name="Cuming A.C."/>
            <person name="Tuskan G.A."/>
            <person name="Maumus F."/>
            <person name="Salse J."/>
            <person name="Schmutz J."/>
            <person name="Rensing S.A."/>
        </authorList>
    </citation>
    <scope>NUCLEOTIDE SEQUENCE [LARGE SCALE GENOMIC DNA]</scope>
    <source>
        <strain evidence="2 3">cv. Gransden 2004</strain>
    </source>
</reference>
<dbReference type="Gramene" id="Pp3c11_9710V3.1">
    <property type="protein sequence ID" value="Pp3c11_9710V3.1"/>
    <property type="gene ID" value="Pp3c11_9710"/>
</dbReference>
<protein>
    <submittedName>
        <fullName evidence="1 2">Uncharacterized protein</fullName>
    </submittedName>
</protein>
<keyword evidence="3" id="KW-1185">Reference proteome</keyword>
<evidence type="ECO:0000313" key="1">
    <source>
        <dbReference type="EMBL" id="PNR45058.1"/>
    </source>
</evidence>
<reference evidence="1 3" key="1">
    <citation type="journal article" date="2008" name="Science">
        <title>The Physcomitrella genome reveals evolutionary insights into the conquest of land by plants.</title>
        <authorList>
            <person name="Rensing S."/>
            <person name="Lang D."/>
            <person name="Zimmer A."/>
            <person name="Terry A."/>
            <person name="Salamov A."/>
            <person name="Shapiro H."/>
            <person name="Nishiyama T."/>
            <person name="Perroud P.-F."/>
            <person name="Lindquist E."/>
            <person name="Kamisugi Y."/>
            <person name="Tanahashi T."/>
            <person name="Sakakibara K."/>
            <person name="Fujita T."/>
            <person name="Oishi K."/>
            <person name="Shin-I T."/>
            <person name="Kuroki Y."/>
            <person name="Toyoda A."/>
            <person name="Suzuki Y."/>
            <person name="Hashimoto A."/>
            <person name="Yamaguchi K."/>
            <person name="Sugano A."/>
            <person name="Kohara Y."/>
            <person name="Fujiyama A."/>
            <person name="Anterola A."/>
            <person name="Aoki S."/>
            <person name="Ashton N."/>
            <person name="Barbazuk W.B."/>
            <person name="Barker E."/>
            <person name="Bennetzen J."/>
            <person name="Bezanilla M."/>
            <person name="Blankenship R."/>
            <person name="Cho S.H."/>
            <person name="Dutcher S."/>
            <person name="Estelle M."/>
            <person name="Fawcett J.A."/>
            <person name="Gundlach H."/>
            <person name="Hanada K."/>
            <person name="Heyl A."/>
            <person name="Hicks K.A."/>
            <person name="Hugh J."/>
            <person name="Lohr M."/>
            <person name="Mayer K."/>
            <person name="Melkozernov A."/>
            <person name="Murata T."/>
            <person name="Nelson D."/>
            <person name="Pils B."/>
            <person name="Prigge M."/>
            <person name="Reiss B."/>
            <person name="Renner T."/>
            <person name="Rombauts S."/>
            <person name="Rushton P."/>
            <person name="Sanderfoot A."/>
            <person name="Schween G."/>
            <person name="Shiu S.-H."/>
            <person name="Stueber K."/>
            <person name="Theodoulou F.L."/>
            <person name="Tu H."/>
            <person name="Van de Peer Y."/>
            <person name="Verrier P.J."/>
            <person name="Waters E."/>
            <person name="Wood A."/>
            <person name="Yang L."/>
            <person name="Cove D."/>
            <person name="Cuming A."/>
            <person name="Hasebe M."/>
            <person name="Lucas S."/>
            <person name="Mishler D.B."/>
            <person name="Reski R."/>
            <person name="Grigoriev I."/>
            <person name="Quatrano R.S."/>
            <person name="Boore J.L."/>
        </authorList>
    </citation>
    <scope>NUCLEOTIDE SEQUENCE [LARGE SCALE GENOMIC DNA]</scope>
    <source>
        <strain evidence="2 3">cv. Gransden 2004</strain>
    </source>
</reference>
<dbReference type="InParanoid" id="A0A2K1JU53"/>
<gene>
    <name evidence="1" type="ORF">PHYPA_014829</name>
</gene>
<reference evidence="2" key="3">
    <citation type="submission" date="2020-12" db="UniProtKB">
        <authorList>
            <consortium name="EnsemblPlants"/>
        </authorList>
    </citation>
    <scope>IDENTIFICATION</scope>
</reference>
<dbReference type="AlphaFoldDB" id="A0A2K1JU53"/>
<dbReference type="EnsemblPlants" id="Pp3c11_9710V3.1">
    <property type="protein sequence ID" value="Pp3c11_9710V3.1"/>
    <property type="gene ID" value="Pp3c11_9710"/>
</dbReference>
<evidence type="ECO:0000313" key="3">
    <source>
        <dbReference type="Proteomes" id="UP000006727"/>
    </source>
</evidence>
<sequence>MSLESHEAGCVTDKLVGSFQVNEGRATHSWHLHVIFRGEKKGRLA</sequence>
<name>A0A2K1JU53_PHYPA</name>
<accession>A0A2K1JU53</accession>
<dbReference type="Proteomes" id="UP000006727">
    <property type="component" value="Chromosome 11"/>
</dbReference>
<evidence type="ECO:0000313" key="2">
    <source>
        <dbReference type="EnsemblPlants" id="Pp3c11_9710V3.1"/>
    </source>
</evidence>
<dbReference type="EMBL" id="ABEU02000011">
    <property type="protein sequence ID" value="PNR45058.1"/>
    <property type="molecule type" value="Genomic_DNA"/>
</dbReference>
<organism evidence="1">
    <name type="scientific">Physcomitrium patens</name>
    <name type="common">Spreading-leaved earth moss</name>
    <name type="synonym">Physcomitrella patens</name>
    <dbReference type="NCBI Taxonomy" id="3218"/>
    <lineage>
        <taxon>Eukaryota</taxon>
        <taxon>Viridiplantae</taxon>
        <taxon>Streptophyta</taxon>
        <taxon>Embryophyta</taxon>
        <taxon>Bryophyta</taxon>
        <taxon>Bryophytina</taxon>
        <taxon>Bryopsida</taxon>
        <taxon>Funariidae</taxon>
        <taxon>Funariales</taxon>
        <taxon>Funariaceae</taxon>
        <taxon>Physcomitrium</taxon>
    </lineage>
</organism>